<feature type="repeat" description="WD" evidence="5">
    <location>
        <begin position="264"/>
        <end position="305"/>
    </location>
</feature>
<dbReference type="InParanoid" id="E0VR44"/>
<gene>
    <name evidence="8" type="primary">8237594</name>
    <name evidence="7" type="ORF">Phum_PHUM392320</name>
</gene>
<evidence type="ECO:0000256" key="2">
    <source>
        <dbReference type="ARBA" id="ARBA00022574"/>
    </source>
</evidence>
<comment type="subcellular location">
    <subcellularLocation>
        <location evidence="1">Nucleus</location>
    </subcellularLocation>
</comment>
<evidence type="ECO:0000313" key="7">
    <source>
        <dbReference type="EMBL" id="EEB15850.1"/>
    </source>
</evidence>
<dbReference type="VEuPathDB" id="VectorBase:PHUM392320"/>
<evidence type="ECO:0000256" key="6">
    <source>
        <dbReference type="SAM" id="MobiDB-lite"/>
    </source>
</evidence>
<dbReference type="eggNOG" id="KOG0299">
    <property type="taxonomic scope" value="Eukaryota"/>
</dbReference>
<evidence type="ECO:0000256" key="5">
    <source>
        <dbReference type="PROSITE-ProRule" id="PRU00221"/>
    </source>
</evidence>
<dbReference type="CDD" id="cd00200">
    <property type="entry name" value="WD40"/>
    <property type="match status" value="1"/>
</dbReference>
<dbReference type="InterPro" id="IPR019775">
    <property type="entry name" value="WD40_repeat_CS"/>
</dbReference>
<dbReference type="PROSITE" id="PS50082">
    <property type="entry name" value="WD_REPEATS_2"/>
    <property type="match status" value="4"/>
</dbReference>
<keyword evidence="3" id="KW-0677">Repeat</keyword>
<dbReference type="HOGENOM" id="CLU_014017_1_1_1"/>
<sequence length="451" mass="51575">MSFFIKGKYKKENKKFKNIINNSESSNKSNNKRKRPDEEIDSDLEDDLTLQNDYKHSSDSEIEETVQEKRLRLAHTYLKEIELKEKERLETEDVDKNLIAQRLKEDVLEKFGKLPKKVAAQYSHCGDYLVLKCKDHSRSITCLTVSSDDTYIYSASDDYSIVKWSLKTRKKILTVKRTDKNGHKKKILSLALTSDNKYLASGGLEAKVNIWNPEDLTLLHVFSGHKIDVTGLVFRKNTHQLFSCSSDKSIKLWNLDEMSYVETLYGHSNGITSIDALIRDRAVTSGGRDNSIRIWKVPEESHLVLNGCLESIDCVKLLNENNCISGGDGGNVCLWSNLKKKPIFTLKEAHGKDIHSDSPNWIVSLATYTYSDFFASGSFNGIINFYMCDEKFKSFSKCFETKVDGNINCMAFTNDGRYLIVGIGQEHRMGRWHKKKEVKNCILLMPLIKKS</sequence>
<dbReference type="InterPro" id="IPR020472">
    <property type="entry name" value="WD40_PAC1"/>
</dbReference>
<dbReference type="Gene3D" id="2.130.10.10">
    <property type="entry name" value="YVTN repeat-like/Quinoprotein amine dehydrogenase"/>
    <property type="match status" value="1"/>
</dbReference>
<dbReference type="EC" id="2.7.11.7" evidence="7"/>
<dbReference type="SMART" id="SM00320">
    <property type="entry name" value="WD40"/>
    <property type="match status" value="7"/>
</dbReference>
<dbReference type="CTD" id="8237594"/>
<organism>
    <name type="scientific">Pediculus humanus subsp. corporis</name>
    <name type="common">Body louse</name>
    <dbReference type="NCBI Taxonomy" id="121224"/>
    <lineage>
        <taxon>Eukaryota</taxon>
        <taxon>Metazoa</taxon>
        <taxon>Ecdysozoa</taxon>
        <taxon>Arthropoda</taxon>
        <taxon>Hexapoda</taxon>
        <taxon>Insecta</taxon>
        <taxon>Pterygota</taxon>
        <taxon>Neoptera</taxon>
        <taxon>Paraneoptera</taxon>
        <taxon>Psocodea</taxon>
        <taxon>Troctomorpha</taxon>
        <taxon>Phthiraptera</taxon>
        <taxon>Anoplura</taxon>
        <taxon>Pediculidae</taxon>
        <taxon>Pediculus</taxon>
    </lineage>
</organism>
<dbReference type="STRING" id="121224.E0VR44"/>
<dbReference type="GO" id="GO:0016905">
    <property type="term" value="F:myosin heavy chain kinase activity"/>
    <property type="evidence" value="ECO:0007669"/>
    <property type="project" value="UniProtKB-EC"/>
</dbReference>
<accession>E0VR44</accession>
<dbReference type="FunCoup" id="E0VR44">
    <property type="interactions" value="1464"/>
</dbReference>
<dbReference type="GO" id="GO:0032040">
    <property type="term" value="C:small-subunit processome"/>
    <property type="evidence" value="ECO:0007669"/>
    <property type="project" value="TreeGrafter"/>
</dbReference>
<evidence type="ECO:0000313" key="8">
    <source>
        <dbReference type="EnsemblMetazoa" id="PHUM392320-PA"/>
    </source>
</evidence>
<dbReference type="GO" id="GO:0034511">
    <property type="term" value="F:U3 snoRNA binding"/>
    <property type="evidence" value="ECO:0007669"/>
    <property type="project" value="InterPro"/>
</dbReference>
<dbReference type="PROSITE" id="PS50294">
    <property type="entry name" value="WD_REPEATS_REGION"/>
    <property type="match status" value="3"/>
</dbReference>
<dbReference type="OrthoDB" id="189968at2759"/>
<dbReference type="Proteomes" id="UP000009046">
    <property type="component" value="Unassembled WGS sequence"/>
</dbReference>
<dbReference type="FunFam" id="2.130.10.10:FF:000509">
    <property type="entry name" value="U3 small nucleolar RNA-interacting protein"/>
    <property type="match status" value="1"/>
</dbReference>
<evidence type="ECO:0000256" key="3">
    <source>
        <dbReference type="ARBA" id="ARBA00022737"/>
    </source>
</evidence>
<proteinExistence type="predicted"/>
<dbReference type="RefSeq" id="XP_002428588.1">
    <property type="nucleotide sequence ID" value="XM_002428543.1"/>
</dbReference>
<keyword evidence="9" id="KW-1185">Reference proteome</keyword>
<dbReference type="Pfam" id="PF00400">
    <property type="entry name" value="WD40"/>
    <property type="match status" value="4"/>
</dbReference>
<dbReference type="AlphaFoldDB" id="E0VR44"/>
<reference evidence="8" key="3">
    <citation type="submission" date="2021-02" db="UniProtKB">
        <authorList>
            <consortium name="EnsemblMetazoa"/>
        </authorList>
    </citation>
    <scope>IDENTIFICATION</scope>
    <source>
        <strain evidence="8">USDA</strain>
    </source>
</reference>
<dbReference type="PANTHER" id="PTHR19865">
    <property type="entry name" value="U3 SMALL NUCLEOLAR RNA INTERACTING PROTEIN 2"/>
    <property type="match status" value="1"/>
</dbReference>
<dbReference type="InterPro" id="IPR039241">
    <property type="entry name" value="Rrp9-like"/>
</dbReference>
<feature type="repeat" description="WD" evidence="5">
    <location>
        <begin position="133"/>
        <end position="174"/>
    </location>
</feature>
<protein>
    <submittedName>
        <fullName evidence="7">U3 small nucleolar RNA-interacting protein, putative</fullName>
        <ecNumber evidence="7">2.7.11.7</ecNumber>
    </submittedName>
</protein>
<evidence type="ECO:0000256" key="4">
    <source>
        <dbReference type="ARBA" id="ARBA00023242"/>
    </source>
</evidence>
<evidence type="ECO:0000256" key="1">
    <source>
        <dbReference type="ARBA" id="ARBA00004123"/>
    </source>
</evidence>
<dbReference type="InterPro" id="IPR001680">
    <property type="entry name" value="WD40_rpt"/>
</dbReference>
<dbReference type="EMBL" id="AAZO01004593">
    <property type="status" value="NOT_ANNOTATED_CDS"/>
    <property type="molecule type" value="Genomic_DNA"/>
</dbReference>
<dbReference type="PANTHER" id="PTHR19865:SF0">
    <property type="entry name" value="U3 SMALL NUCLEOLAR RNA-INTERACTING PROTEIN 2"/>
    <property type="match status" value="1"/>
</dbReference>
<dbReference type="KEGG" id="phu:Phum_PHUM392320"/>
<dbReference type="SUPFAM" id="SSF50978">
    <property type="entry name" value="WD40 repeat-like"/>
    <property type="match status" value="1"/>
</dbReference>
<keyword evidence="2 5" id="KW-0853">WD repeat</keyword>
<feature type="compositionally biased region" description="Acidic residues" evidence="6">
    <location>
        <begin position="38"/>
        <end position="48"/>
    </location>
</feature>
<evidence type="ECO:0000313" key="9">
    <source>
        <dbReference type="Proteomes" id="UP000009046"/>
    </source>
</evidence>
<dbReference type="EMBL" id="DS235451">
    <property type="protein sequence ID" value="EEB15850.1"/>
    <property type="molecule type" value="Genomic_DNA"/>
</dbReference>
<feature type="repeat" description="WD" evidence="5">
    <location>
        <begin position="180"/>
        <end position="221"/>
    </location>
</feature>
<dbReference type="InterPro" id="IPR036322">
    <property type="entry name" value="WD40_repeat_dom_sf"/>
</dbReference>
<keyword evidence="7" id="KW-0808">Transferase</keyword>
<reference evidence="7" key="2">
    <citation type="submission" date="2007-04" db="EMBL/GenBank/DDBJ databases">
        <title>The genome of the human body louse.</title>
        <authorList>
            <consortium name="The Human Body Louse Genome Consortium"/>
            <person name="Kirkness E."/>
            <person name="Walenz B."/>
            <person name="Hass B."/>
            <person name="Bruggner R."/>
            <person name="Strausberg R."/>
        </authorList>
    </citation>
    <scope>NUCLEOTIDE SEQUENCE</scope>
    <source>
        <strain evidence="7">USDA</strain>
    </source>
</reference>
<feature type="compositionally biased region" description="Low complexity" evidence="6">
    <location>
        <begin position="18"/>
        <end position="29"/>
    </location>
</feature>
<dbReference type="PROSITE" id="PS00678">
    <property type="entry name" value="WD_REPEATS_1"/>
    <property type="match status" value="1"/>
</dbReference>
<name>E0VR44_PEDHC</name>
<dbReference type="PRINTS" id="PR00320">
    <property type="entry name" value="GPROTEINBRPT"/>
</dbReference>
<keyword evidence="4" id="KW-0539">Nucleus</keyword>
<feature type="region of interest" description="Disordered" evidence="6">
    <location>
        <begin position="16"/>
        <end position="62"/>
    </location>
</feature>
<dbReference type="OMA" id="CSLRIWK"/>
<feature type="repeat" description="WD" evidence="5">
    <location>
        <begin position="222"/>
        <end position="263"/>
    </location>
</feature>
<dbReference type="EnsemblMetazoa" id="PHUM392320-RA">
    <property type="protein sequence ID" value="PHUM392320-PA"/>
    <property type="gene ID" value="PHUM392320"/>
</dbReference>
<dbReference type="InterPro" id="IPR015943">
    <property type="entry name" value="WD40/YVTN_repeat-like_dom_sf"/>
</dbReference>
<reference evidence="7" key="1">
    <citation type="submission" date="2007-04" db="EMBL/GenBank/DDBJ databases">
        <title>Annotation of Pediculus humanus corporis strain USDA.</title>
        <authorList>
            <person name="Kirkness E."/>
            <person name="Hannick L."/>
            <person name="Hass B."/>
            <person name="Bruggner R."/>
            <person name="Lawson D."/>
            <person name="Bidwell S."/>
            <person name="Joardar V."/>
            <person name="Caler E."/>
            <person name="Walenz B."/>
            <person name="Inman J."/>
            <person name="Schobel S."/>
            <person name="Galinsky K."/>
            <person name="Amedeo P."/>
            <person name="Strausberg R."/>
        </authorList>
    </citation>
    <scope>NUCLEOTIDE SEQUENCE</scope>
    <source>
        <strain evidence="7">USDA</strain>
    </source>
</reference>
<dbReference type="GeneID" id="8237594"/>